<name>B0YCL1_ASPFC</name>
<dbReference type="InterPro" id="IPR037523">
    <property type="entry name" value="VOC_core"/>
</dbReference>
<dbReference type="SUPFAM" id="SSF54593">
    <property type="entry name" value="Glyoxalase/Bleomycin resistance protein/Dihydroxybiphenyl dioxygenase"/>
    <property type="match status" value="1"/>
</dbReference>
<dbReference type="InterPro" id="IPR058998">
    <property type="entry name" value="YycE-like_N"/>
</dbReference>
<feature type="chain" id="PRO_5002760609" evidence="1">
    <location>
        <begin position="28"/>
        <end position="225"/>
    </location>
</feature>
<dbReference type="VEuPathDB" id="FungiDB:AFUB_090580"/>
<dbReference type="AlphaFoldDB" id="B0YCL1"/>
<protein>
    <submittedName>
        <fullName evidence="3">Glyoxylase family protein, putative</fullName>
    </submittedName>
</protein>
<dbReference type="Pfam" id="PF22658">
    <property type="entry name" value="YycE-like_N"/>
    <property type="match status" value="1"/>
</dbReference>
<dbReference type="PROSITE" id="PS51819">
    <property type="entry name" value="VOC"/>
    <property type="match status" value="1"/>
</dbReference>
<accession>B0YCL1</accession>
<keyword evidence="4" id="KW-1185">Reference proteome</keyword>
<gene>
    <name evidence="3" type="ORF">AFUB_090580</name>
</gene>
<dbReference type="HOGENOM" id="CLU_107214_0_0_1"/>
<dbReference type="OrthoDB" id="2338662at2759"/>
<sequence length="225" mass="25273">MTIFSRLISRLMSRLMSLYLYLISALRQPVVDDDLRQKFAVWSYSRLGPHEFIAVTIACVIRPSSHCVKMTHPTPQTPTLATPGTGRHPSATSHIRIARPCRDFTAAERFYVDGLGLKVLWRSGPAHEVEGGHELLMLGWPGAAWHLELVLMHGNDEANAPKPTEEDLLVIYVDGAIEPGVVERLVENGGTRVQHPNEYWEKWGVTIKDPDGYLLVLCQRGWTNV</sequence>
<dbReference type="CDD" id="cd06587">
    <property type="entry name" value="VOC"/>
    <property type="match status" value="1"/>
</dbReference>
<dbReference type="InterPro" id="IPR029068">
    <property type="entry name" value="Glyas_Bleomycin-R_OHBP_Dase"/>
</dbReference>
<evidence type="ECO:0000313" key="3">
    <source>
        <dbReference type="EMBL" id="EDP48342.1"/>
    </source>
</evidence>
<proteinExistence type="predicted"/>
<evidence type="ECO:0000259" key="2">
    <source>
        <dbReference type="PROSITE" id="PS51819"/>
    </source>
</evidence>
<dbReference type="Gene3D" id="3.10.180.10">
    <property type="entry name" value="2,3-Dihydroxybiphenyl 1,2-Dioxygenase, domain 1"/>
    <property type="match status" value="1"/>
</dbReference>
<organism evidence="3 4">
    <name type="scientific">Aspergillus fumigatus (strain CBS 144.89 / FGSC A1163 / CEA10)</name>
    <name type="common">Neosartorya fumigata</name>
    <dbReference type="NCBI Taxonomy" id="451804"/>
    <lineage>
        <taxon>Eukaryota</taxon>
        <taxon>Fungi</taxon>
        <taxon>Dikarya</taxon>
        <taxon>Ascomycota</taxon>
        <taxon>Pezizomycotina</taxon>
        <taxon>Eurotiomycetes</taxon>
        <taxon>Eurotiomycetidae</taxon>
        <taxon>Eurotiales</taxon>
        <taxon>Aspergillaceae</taxon>
        <taxon>Aspergillus</taxon>
        <taxon>Aspergillus subgen. Fumigati</taxon>
    </lineage>
</organism>
<dbReference type="EMBL" id="DS499601">
    <property type="protein sequence ID" value="EDP48342.1"/>
    <property type="molecule type" value="Genomic_DNA"/>
</dbReference>
<feature type="domain" description="VOC" evidence="2">
    <location>
        <begin position="91"/>
        <end position="220"/>
    </location>
</feature>
<feature type="signal peptide" evidence="1">
    <location>
        <begin position="1"/>
        <end position="27"/>
    </location>
</feature>
<dbReference type="InterPro" id="IPR058997">
    <property type="entry name" value="YycE-like_C"/>
</dbReference>
<reference evidence="3 4" key="1">
    <citation type="journal article" date="2008" name="PLoS Genet.">
        <title>Genomic islands in the pathogenic filamentous fungus Aspergillus fumigatus.</title>
        <authorList>
            <person name="Fedorova N.D."/>
            <person name="Khaldi N."/>
            <person name="Joardar V.S."/>
            <person name="Maiti R."/>
            <person name="Amedeo P."/>
            <person name="Anderson M.J."/>
            <person name="Crabtree J."/>
            <person name="Silva J.C."/>
            <person name="Badger J.H."/>
            <person name="Albarraq A."/>
            <person name="Angiuoli S."/>
            <person name="Bussey H."/>
            <person name="Bowyer P."/>
            <person name="Cotty P.J."/>
            <person name="Dyer P.S."/>
            <person name="Egan A."/>
            <person name="Galens K."/>
            <person name="Fraser-Liggett C.M."/>
            <person name="Haas B.J."/>
            <person name="Inman J.M."/>
            <person name="Kent R."/>
            <person name="Lemieux S."/>
            <person name="Malavazi I."/>
            <person name="Orvis J."/>
            <person name="Roemer T."/>
            <person name="Ronning C.M."/>
            <person name="Sundaram J.P."/>
            <person name="Sutton G."/>
            <person name="Turner G."/>
            <person name="Venter J.C."/>
            <person name="White O.R."/>
            <person name="Whitty B.R."/>
            <person name="Youngman P."/>
            <person name="Wolfe K.H."/>
            <person name="Goldman G.H."/>
            <person name="Wortman J.R."/>
            <person name="Jiang B."/>
            <person name="Denning D.W."/>
            <person name="Nierman W.C."/>
        </authorList>
    </citation>
    <scope>NUCLEOTIDE SEQUENCE [LARGE SCALE GENOMIC DNA]</scope>
    <source>
        <strain evidence="4">CBS 144.89 / FGSC A1163 / CEA10</strain>
    </source>
</reference>
<keyword evidence="1" id="KW-0732">Signal</keyword>
<dbReference type="Proteomes" id="UP000001699">
    <property type="component" value="Unassembled WGS sequence"/>
</dbReference>
<evidence type="ECO:0000313" key="4">
    <source>
        <dbReference type="Proteomes" id="UP000001699"/>
    </source>
</evidence>
<dbReference type="Pfam" id="PF22659">
    <property type="entry name" value="YycE-like_C"/>
    <property type="match status" value="1"/>
</dbReference>
<evidence type="ECO:0000256" key="1">
    <source>
        <dbReference type="SAM" id="SignalP"/>
    </source>
</evidence>